<dbReference type="AlphaFoldDB" id="I0HH56"/>
<keyword evidence="6" id="KW-1185">Reference proteome</keyword>
<feature type="transmembrane region" description="Helical" evidence="2">
    <location>
        <begin position="160"/>
        <end position="177"/>
    </location>
</feature>
<sequence length="808" mass="85452">MIGQSVSVHSPSGMELAGLAGLLAAVPAVAYLGQSGRRHTGAARRAHLLLAAGGALSAAGALAGLASALITGGGHHHHDAAHARSLATMVAIAMGIGTLTLLAGAVALPGATRGPAAALRHVLDGLVIAAAIWFVGWVLISRPTRILGDLTPYPCPAVLLPAVLAALALGLTAVMALHAHRPRRNSIRIAAGVSVVAVAATAVSTAICRQRDALALAGVLLLAAGLITVALAVKAADRPVEVTGDVLERGGAYAVVPMLAVIGALGYHLTRGGTLDALGYFGASVVGLALVARQYLALDDVRRYTVRLRQREAHFRELAHTDPLTGLANRRGLQRALLAQERDDAVPGRPAGEDHRRAVLIGIDLDGFKTVNDMRGHDIGDSVLAEVAARLRRNLLDGDVAARLGGDEFAVLMHGDADEAMLAAHRLLAVLGEPYEVDGGSIFLSASLGVADTGELLHDADLALRYAKQRGKNRVERYQAGYDELLRRRGTLQGELRHAIDREQLRLVFQPVVALPSMRPVGAEALLRWTHPDLGPVRPDEFIPVAEESGLINRIGAWVLEQAVVQLAAWRAAGHDVWVSVNLSPKELHNADYAAQVADVLAEHNVPPQRLVLEVTEHAVATDMDELVRRLAEVRETGVRIALDDFGAGYSSLTQLRTLPVDILKIDHALVAEPESRTGTAAPLVDVVVRLGHRLGLEVLAEGIGTTAQREVVEEAGCRLGQGSLFGWGVPAEHFETRLRTLQPVGPRPLPAPRSIPRSDAPARSQVVRLGPGMRQVRALLPSDPDFKGTRRDQNVGSVDSGREMGQG</sequence>
<dbReference type="NCBIfam" id="TIGR00254">
    <property type="entry name" value="GGDEF"/>
    <property type="match status" value="1"/>
</dbReference>
<dbReference type="STRING" id="512565.AMIS_71230"/>
<dbReference type="Pfam" id="PF00563">
    <property type="entry name" value="EAL"/>
    <property type="match status" value="1"/>
</dbReference>
<keyword evidence="2" id="KW-0472">Membrane</keyword>
<dbReference type="eggNOG" id="COG5001">
    <property type="taxonomic scope" value="Bacteria"/>
</dbReference>
<gene>
    <name evidence="5" type="ordered locus">AMIS_71230</name>
</gene>
<dbReference type="InterPro" id="IPR001633">
    <property type="entry name" value="EAL_dom"/>
</dbReference>
<keyword evidence="2" id="KW-1133">Transmembrane helix</keyword>
<dbReference type="InterPro" id="IPR000160">
    <property type="entry name" value="GGDEF_dom"/>
</dbReference>
<feature type="transmembrane region" description="Helical" evidence="2">
    <location>
        <begin position="122"/>
        <end position="140"/>
    </location>
</feature>
<dbReference type="InterPro" id="IPR029787">
    <property type="entry name" value="Nucleotide_cyclase"/>
</dbReference>
<evidence type="ECO:0000259" key="4">
    <source>
        <dbReference type="PROSITE" id="PS50887"/>
    </source>
</evidence>
<feature type="compositionally biased region" description="Basic and acidic residues" evidence="1">
    <location>
        <begin position="785"/>
        <end position="794"/>
    </location>
</feature>
<keyword evidence="2" id="KW-0812">Transmembrane</keyword>
<feature type="transmembrane region" description="Helical" evidence="2">
    <location>
        <begin position="46"/>
        <end position="70"/>
    </location>
</feature>
<feature type="domain" description="GGDEF" evidence="4">
    <location>
        <begin position="356"/>
        <end position="480"/>
    </location>
</feature>
<dbReference type="InterPro" id="IPR052155">
    <property type="entry name" value="Biofilm_reg_signaling"/>
</dbReference>
<dbReference type="SUPFAM" id="SSF141868">
    <property type="entry name" value="EAL domain-like"/>
    <property type="match status" value="1"/>
</dbReference>
<dbReference type="SMART" id="SM00267">
    <property type="entry name" value="GGDEF"/>
    <property type="match status" value="1"/>
</dbReference>
<name>I0HH56_ACTM4</name>
<feature type="transmembrane region" description="Helical" evidence="2">
    <location>
        <begin position="253"/>
        <end position="271"/>
    </location>
</feature>
<evidence type="ECO:0000313" key="5">
    <source>
        <dbReference type="EMBL" id="BAL92343.1"/>
    </source>
</evidence>
<dbReference type="PROSITE" id="PS50887">
    <property type="entry name" value="GGDEF"/>
    <property type="match status" value="1"/>
</dbReference>
<dbReference type="Gene3D" id="3.20.20.450">
    <property type="entry name" value="EAL domain"/>
    <property type="match status" value="1"/>
</dbReference>
<dbReference type="SMART" id="SM00052">
    <property type="entry name" value="EAL"/>
    <property type="match status" value="1"/>
</dbReference>
<feature type="transmembrane region" description="Helical" evidence="2">
    <location>
        <begin position="277"/>
        <end position="298"/>
    </location>
</feature>
<feature type="region of interest" description="Disordered" evidence="1">
    <location>
        <begin position="744"/>
        <end position="766"/>
    </location>
</feature>
<protein>
    <submittedName>
        <fullName evidence="5">Putative diguanylate cyclase/phosphodiesterase</fullName>
    </submittedName>
</protein>
<feature type="transmembrane region" description="Helical" evidence="2">
    <location>
        <begin position="213"/>
        <end position="233"/>
    </location>
</feature>
<proteinExistence type="predicted"/>
<dbReference type="HOGENOM" id="CLU_000445_129_3_11"/>
<dbReference type="PANTHER" id="PTHR44757:SF2">
    <property type="entry name" value="BIOFILM ARCHITECTURE MAINTENANCE PROTEIN MBAA"/>
    <property type="match status" value="1"/>
</dbReference>
<dbReference type="CDD" id="cd01949">
    <property type="entry name" value="GGDEF"/>
    <property type="match status" value="1"/>
</dbReference>
<dbReference type="InterPro" id="IPR035919">
    <property type="entry name" value="EAL_sf"/>
</dbReference>
<dbReference type="SUPFAM" id="SSF55073">
    <property type="entry name" value="Nucleotide cyclase"/>
    <property type="match status" value="1"/>
</dbReference>
<dbReference type="PATRIC" id="fig|512565.3.peg.7129"/>
<dbReference type="EMBL" id="AP012319">
    <property type="protein sequence ID" value="BAL92343.1"/>
    <property type="molecule type" value="Genomic_DNA"/>
</dbReference>
<dbReference type="PANTHER" id="PTHR44757">
    <property type="entry name" value="DIGUANYLATE CYCLASE DGCP"/>
    <property type="match status" value="1"/>
</dbReference>
<dbReference type="InterPro" id="IPR043128">
    <property type="entry name" value="Rev_trsase/Diguanyl_cyclase"/>
</dbReference>
<dbReference type="CDD" id="cd01948">
    <property type="entry name" value="EAL"/>
    <property type="match status" value="1"/>
</dbReference>
<feature type="domain" description="EAL" evidence="3">
    <location>
        <begin position="489"/>
        <end position="743"/>
    </location>
</feature>
<organism evidence="5 6">
    <name type="scientific">Actinoplanes missouriensis (strain ATCC 14538 / DSM 43046 / CBS 188.64 / JCM 3121 / NBRC 102363 / NCIMB 12654 / NRRL B-3342 / UNCC 431)</name>
    <dbReference type="NCBI Taxonomy" id="512565"/>
    <lineage>
        <taxon>Bacteria</taxon>
        <taxon>Bacillati</taxon>
        <taxon>Actinomycetota</taxon>
        <taxon>Actinomycetes</taxon>
        <taxon>Micromonosporales</taxon>
        <taxon>Micromonosporaceae</taxon>
        <taxon>Actinoplanes</taxon>
    </lineage>
</organism>
<dbReference type="PROSITE" id="PS50883">
    <property type="entry name" value="EAL"/>
    <property type="match status" value="1"/>
</dbReference>
<evidence type="ECO:0000256" key="2">
    <source>
        <dbReference type="SAM" id="Phobius"/>
    </source>
</evidence>
<dbReference type="Gene3D" id="3.30.70.270">
    <property type="match status" value="1"/>
</dbReference>
<accession>I0HH56</accession>
<feature type="transmembrane region" description="Helical" evidence="2">
    <location>
        <begin position="16"/>
        <end position="34"/>
    </location>
</feature>
<feature type="region of interest" description="Disordered" evidence="1">
    <location>
        <begin position="780"/>
        <end position="808"/>
    </location>
</feature>
<evidence type="ECO:0000313" key="6">
    <source>
        <dbReference type="Proteomes" id="UP000007882"/>
    </source>
</evidence>
<evidence type="ECO:0000256" key="1">
    <source>
        <dbReference type="SAM" id="MobiDB-lite"/>
    </source>
</evidence>
<dbReference type="KEGG" id="ams:AMIS_71230"/>
<dbReference type="Proteomes" id="UP000007882">
    <property type="component" value="Chromosome"/>
</dbReference>
<dbReference type="Pfam" id="PF00990">
    <property type="entry name" value="GGDEF"/>
    <property type="match status" value="1"/>
</dbReference>
<reference evidence="5 6" key="1">
    <citation type="submission" date="2012-02" db="EMBL/GenBank/DDBJ databases">
        <title>Complete genome sequence of Actinoplanes missouriensis 431 (= NBRC 102363).</title>
        <authorList>
            <person name="Ohnishi Y."/>
            <person name="Ishikawa J."/>
            <person name="Sekine M."/>
            <person name="Hosoyama A."/>
            <person name="Harada T."/>
            <person name="Narita H."/>
            <person name="Hata T."/>
            <person name="Konno Y."/>
            <person name="Tutikane K."/>
            <person name="Fujita N."/>
            <person name="Horinouchi S."/>
            <person name="Hayakawa M."/>
        </authorList>
    </citation>
    <scope>NUCLEOTIDE SEQUENCE [LARGE SCALE GENOMIC DNA]</scope>
    <source>
        <strain evidence="6">ATCC 14538 / DSM 43046 / CBS 188.64 / JCM 3121 / NBRC 102363 / NCIMB 12654 / NRRL B-3342 / UNCC 431</strain>
    </source>
</reference>
<evidence type="ECO:0000259" key="3">
    <source>
        <dbReference type="PROSITE" id="PS50883"/>
    </source>
</evidence>
<feature type="transmembrane region" description="Helical" evidence="2">
    <location>
        <begin position="90"/>
        <end position="110"/>
    </location>
</feature>